<comment type="caution">
    <text evidence="3">The sequence shown here is derived from an EMBL/GenBank/DDBJ whole genome shotgun (WGS) entry which is preliminary data.</text>
</comment>
<dbReference type="AlphaFoldDB" id="A0A835ILR7"/>
<feature type="region of interest" description="Disordered" evidence="1">
    <location>
        <begin position="81"/>
        <end position="120"/>
    </location>
</feature>
<dbReference type="InterPro" id="IPR050747">
    <property type="entry name" value="Mitochondrial_chaperone_BCS1"/>
</dbReference>
<name>A0A835ILR7_9MAGN</name>
<dbReference type="Gene3D" id="6.10.280.40">
    <property type="match status" value="1"/>
</dbReference>
<protein>
    <recommendedName>
        <fullName evidence="2">AAA+ ATPase At3g28540-like C-terminal domain-containing protein</fullName>
    </recommendedName>
</protein>
<feature type="compositionally biased region" description="Basic residues" evidence="1">
    <location>
        <begin position="105"/>
        <end position="120"/>
    </location>
</feature>
<dbReference type="EMBL" id="JADFTS010000002">
    <property type="protein sequence ID" value="KAF9620076.1"/>
    <property type="molecule type" value="Genomic_DNA"/>
</dbReference>
<dbReference type="Pfam" id="PF25568">
    <property type="entry name" value="AAA_lid_At3g28540"/>
    <property type="match status" value="1"/>
</dbReference>
<evidence type="ECO:0000313" key="4">
    <source>
        <dbReference type="Proteomes" id="UP000631114"/>
    </source>
</evidence>
<reference evidence="3 4" key="1">
    <citation type="submission" date="2020-10" db="EMBL/GenBank/DDBJ databases">
        <title>The Coptis chinensis genome and diversification of protoberbering-type alkaloids.</title>
        <authorList>
            <person name="Wang B."/>
            <person name="Shu S."/>
            <person name="Song C."/>
            <person name="Liu Y."/>
        </authorList>
    </citation>
    <scope>NUCLEOTIDE SEQUENCE [LARGE SCALE GENOMIC DNA]</scope>
    <source>
        <strain evidence="3">HL-2020</strain>
        <tissue evidence="3">Leaf</tissue>
    </source>
</reference>
<dbReference type="PANTHER" id="PTHR23070">
    <property type="entry name" value="BCS1 AAA-TYPE ATPASE"/>
    <property type="match status" value="1"/>
</dbReference>
<feature type="domain" description="AAA+ ATPase At3g28540-like C-terminal" evidence="2">
    <location>
        <begin position="10"/>
        <end position="82"/>
    </location>
</feature>
<evidence type="ECO:0000256" key="1">
    <source>
        <dbReference type="SAM" id="MobiDB-lite"/>
    </source>
</evidence>
<accession>A0A835ILR7</accession>
<evidence type="ECO:0000313" key="3">
    <source>
        <dbReference type="EMBL" id="KAF9620076.1"/>
    </source>
</evidence>
<sequence>MDKHIHMSYCTTEGFNQLAFNYLGIRYNNKGKNKLYLEVEELIEESQVTPAEVAEELMKSEEAGIALGELLTFLKRKRTEKDELDEVESPETKRQKIRSVEAKGSARRRSRRVVNRRLGL</sequence>
<dbReference type="OrthoDB" id="1305024at2759"/>
<organism evidence="3 4">
    <name type="scientific">Coptis chinensis</name>
    <dbReference type="NCBI Taxonomy" id="261450"/>
    <lineage>
        <taxon>Eukaryota</taxon>
        <taxon>Viridiplantae</taxon>
        <taxon>Streptophyta</taxon>
        <taxon>Embryophyta</taxon>
        <taxon>Tracheophyta</taxon>
        <taxon>Spermatophyta</taxon>
        <taxon>Magnoliopsida</taxon>
        <taxon>Ranunculales</taxon>
        <taxon>Ranunculaceae</taxon>
        <taxon>Coptidoideae</taxon>
        <taxon>Coptis</taxon>
    </lineage>
</organism>
<dbReference type="InterPro" id="IPR058017">
    <property type="entry name" value="At3g28540-like_C"/>
</dbReference>
<dbReference type="Proteomes" id="UP000631114">
    <property type="component" value="Unassembled WGS sequence"/>
</dbReference>
<evidence type="ECO:0000259" key="2">
    <source>
        <dbReference type="Pfam" id="PF25568"/>
    </source>
</evidence>
<gene>
    <name evidence="3" type="ORF">IFM89_010726</name>
</gene>
<keyword evidence="4" id="KW-1185">Reference proteome</keyword>
<proteinExistence type="predicted"/>
<feature type="compositionally biased region" description="Basic and acidic residues" evidence="1">
    <location>
        <begin position="90"/>
        <end position="101"/>
    </location>
</feature>